<reference evidence="8 9" key="1">
    <citation type="journal article" date="2019" name="Int. J. Syst. Evol. Microbiol.">
        <title>The Global Catalogue of Microorganisms (GCM) 10K type strain sequencing project: providing services to taxonomists for standard genome sequencing and annotation.</title>
        <authorList>
            <consortium name="The Broad Institute Genomics Platform"/>
            <consortium name="The Broad Institute Genome Sequencing Center for Infectious Disease"/>
            <person name="Wu L."/>
            <person name="Ma J."/>
        </authorList>
    </citation>
    <scope>NUCLEOTIDE SEQUENCE [LARGE SCALE GENOMIC DNA]</scope>
    <source>
        <strain evidence="8 9">GX26</strain>
    </source>
</reference>
<dbReference type="Pfam" id="PF22629">
    <property type="entry name" value="ACT_AHAS_ss"/>
    <property type="match status" value="1"/>
</dbReference>
<evidence type="ECO:0000259" key="7">
    <source>
        <dbReference type="PROSITE" id="PS51671"/>
    </source>
</evidence>
<dbReference type="NCBIfam" id="NF008864">
    <property type="entry name" value="PRK11895.1"/>
    <property type="match status" value="1"/>
</dbReference>
<evidence type="ECO:0000256" key="5">
    <source>
        <dbReference type="ARBA" id="ARBA00023304"/>
    </source>
</evidence>
<evidence type="ECO:0000256" key="3">
    <source>
        <dbReference type="ARBA" id="ARBA00006341"/>
    </source>
</evidence>
<dbReference type="InterPro" id="IPR027271">
    <property type="entry name" value="Acetolactate_synth/TF_NikR_C"/>
</dbReference>
<dbReference type="InterPro" id="IPR002912">
    <property type="entry name" value="ACT_dom"/>
</dbReference>
<feature type="region of interest" description="Disordered" evidence="6">
    <location>
        <begin position="1"/>
        <end position="42"/>
    </location>
</feature>
<dbReference type="EC" id="2.2.1.6" evidence="8"/>
<dbReference type="PANTHER" id="PTHR30239">
    <property type="entry name" value="ACETOLACTATE SYNTHASE SMALL SUBUNIT"/>
    <property type="match status" value="1"/>
</dbReference>
<dbReference type="EMBL" id="JBHSXN010000002">
    <property type="protein sequence ID" value="MFC6953084.1"/>
    <property type="molecule type" value="Genomic_DNA"/>
</dbReference>
<dbReference type="SUPFAM" id="SSF55021">
    <property type="entry name" value="ACT-like"/>
    <property type="match status" value="2"/>
</dbReference>
<comment type="pathway">
    <text evidence="1">Amino-acid biosynthesis; L-isoleucine biosynthesis; L-isoleucine from 2-oxobutanoate: step 1/4.</text>
</comment>
<dbReference type="InterPro" id="IPR039557">
    <property type="entry name" value="AHAS_ACT"/>
</dbReference>
<dbReference type="PANTHER" id="PTHR30239:SF0">
    <property type="entry name" value="ACETOLACTATE SYNTHASE SMALL SUBUNIT 1, CHLOROPLASTIC"/>
    <property type="match status" value="1"/>
</dbReference>
<evidence type="ECO:0000256" key="4">
    <source>
        <dbReference type="ARBA" id="ARBA00022605"/>
    </source>
</evidence>
<dbReference type="Pfam" id="PF10369">
    <property type="entry name" value="ALS_ss_C"/>
    <property type="match status" value="1"/>
</dbReference>
<dbReference type="Proteomes" id="UP001596395">
    <property type="component" value="Unassembled WGS sequence"/>
</dbReference>
<keyword evidence="9" id="KW-1185">Reference proteome</keyword>
<dbReference type="Gene3D" id="3.30.70.1150">
    <property type="entry name" value="ACT-like. Chain A, domain 2"/>
    <property type="match status" value="1"/>
</dbReference>
<dbReference type="Gene3D" id="3.30.70.260">
    <property type="match status" value="1"/>
</dbReference>
<feature type="region of interest" description="Disordered" evidence="6">
    <location>
        <begin position="189"/>
        <end position="250"/>
    </location>
</feature>
<evidence type="ECO:0000256" key="6">
    <source>
        <dbReference type="SAM" id="MobiDB-lite"/>
    </source>
</evidence>
<feature type="compositionally biased region" description="Low complexity" evidence="6">
    <location>
        <begin position="189"/>
        <end position="223"/>
    </location>
</feature>
<evidence type="ECO:0000256" key="2">
    <source>
        <dbReference type="ARBA" id="ARBA00005025"/>
    </source>
</evidence>
<comment type="pathway">
    <text evidence="2">Amino-acid biosynthesis; L-valine biosynthesis; L-valine from pyruvate: step 1/4.</text>
</comment>
<dbReference type="InterPro" id="IPR004789">
    <property type="entry name" value="Acetalactate_synth_ssu"/>
</dbReference>
<dbReference type="InterPro" id="IPR019455">
    <property type="entry name" value="Acetolactate_synth_ssu_C"/>
</dbReference>
<evidence type="ECO:0000256" key="1">
    <source>
        <dbReference type="ARBA" id="ARBA00004974"/>
    </source>
</evidence>
<comment type="caution">
    <text evidence="8">The sequence shown here is derived from an EMBL/GenBank/DDBJ whole genome shotgun (WGS) entry which is preliminary data.</text>
</comment>
<dbReference type="GO" id="GO:0009082">
    <property type="term" value="P:branched-chain amino acid biosynthetic process"/>
    <property type="evidence" value="ECO:0007669"/>
    <property type="project" value="UniProtKB-KW"/>
</dbReference>
<keyword evidence="4" id="KW-0028">Amino-acid biosynthesis</keyword>
<dbReference type="GO" id="GO:0003984">
    <property type="term" value="F:acetolactate synthase activity"/>
    <property type="evidence" value="ECO:0007669"/>
    <property type="project" value="UniProtKB-EC"/>
</dbReference>
<proteinExistence type="inferred from homology"/>
<name>A0ABD5VBY1_9EURY</name>
<sequence length="250" mass="26610">MARADHQREGLAGPTPDERPRPQGRRNKQGIRVDPEVEAEREPRRAVISVLVAHEPGVLSEVSSLFSRRQFNIESLTVGATDDPERARITVVVEEPDPGIDQVEKQLRKLIPVISVRELDPDAVRRELAIIKVDAADPSEVAAVADMYDARTVDASRETVTVEVTGSRQKIEGAIDTLGQFGVREITRTGTAAQARGTDSTAGTPPTETTGQTEAAAAATDGGEPVDGADASDDGEPKDGTADDATTEQA</sequence>
<protein>
    <submittedName>
        <fullName evidence="8">Acetolactate synthase small subunit</fullName>
        <ecNumber evidence="8">2.2.1.6</ecNumber>
    </submittedName>
</protein>
<dbReference type="InterPro" id="IPR054480">
    <property type="entry name" value="AHAS_small-like_ACT"/>
</dbReference>
<dbReference type="NCBIfam" id="TIGR00119">
    <property type="entry name" value="acolac_sm"/>
    <property type="match status" value="1"/>
</dbReference>
<keyword evidence="8" id="KW-0808">Transferase</keyword>
<dbReference type="InterPro" id="IPR045865">
    <property type="entry name" value="ACT-like_dom_sf"/>
</dbReference>
<dbReference type="AlphaFoldDB" id="A0ABD5VBY1"/>
<dbReference type="GO" id="GO:0008652">
    <property type="term" value="P:amino acid biosynthetic process"/>
    <property type="evidence" value="ECO:0007669"/>
    <property type="project" value="UniProtKB-KW"/>
</dbReference>
<comment type="similarity">
    <text evidence="3">Belongs to the acetolactate synthase small subunit family.</text>
</comment>
<dbReference type="PROSITE" id="PS51671">
    <property type="entry name" value="ACT"/>
    <property type="match status" value="1"/>
</dbReference>
<gene>
    <name evidence="8" type="primary">ilvN</name>
    <name evidence="8" type="ORF">ACFQGB_09425</name>
</gene>
<organism evidence="8 9">
    <name type="scientific">Halorubellus litoreus</name>
    <dbReference type="NCBI Taxonomy" id="755308"/>
    <lineage>
        <taxon>Archaea</taxon>
        <taxon>Methanobacteriati</taxon>
        <taxon>Methanobacteriota</taxon>
        <taxon>Stenosarchaea group</taxon>
        <taxon>Halobacteria</taxon>
        <taxon>Halobacteriales</taxon>
        <taxon>Halorubellaceae</taxon>
        <taxon>Halorubellus</taxon>
    </lineage>
</organism>
<keyword evidence="5" id="KW-0100">Branched-chain amino acid biosynthesis</keyword>
<feature type="domain" description="ACT" evidence="7">
    <location>
        <begin position="47"/>
        <end position="121"/>
    </location>
</feature>
<feature type="compositionally biased region" description="Basic and acidic residues" evidence="6">
    <location>
        <begin position="31"/>
        <end position="42"/>
    </location>
</feature>
<evidence type="ECO:0000313" key="8">
    <source>
        <dbReference type="EMBL" id="MFC6953084.1"/>
    </source>
</evidence>
<evidence type="ECO:0000313" key="9">
    <source>
        <dbReference type="Proteomes" id="UP001596395"/>
    </source>
</evidence>
<dbReference type="CDD" id="cd04878">
    <property type="entry name" value="ACT_AHAS"/>
    <property type="match status" value="1"/>
</dbReference>
<dbReference type="GO" id="GO:0005737">
    <property type="term" value="C:cytoplasm"/>
    <property type="evidence" value="ECO:0007669"/>
    <property type="project" value="UniProtKB-ARBA"/>
</dbReference>
<accession>A0ABD5VBY1</accession>
<dbReference type="FunFam" id="3.30.70.260:FF:000001">
    <property type="entry name" value="Acetolactate synthase, small subunit"/>
    <property type="match status" value="1"/>
</dbReference>
<dbReference type="RefSeq" id="WP_379762521.1">
    <property type="nucleotide sequence ID" value="NZ_JAZAQL010000002.1"/>
</dbReference>